<accession>A0A1G2T064</accession>
<dbReference type="STRING" id="1802737.A2832_01845"/>
<reference evidence="1 2" key="1">
    <citation type="journal article" date="2016" name="Nat. Commun.">
        <title>Thousands of microbial genomes shed light on interconnected biogeochemical processes in an aquifer system.</title>
        <authorList>
            <person name="Anantharaman K."/>
            <person name="Brown C.T."/>
            <person name="Hug L.A."/>
            <person name="Sharon I."/>
            <person name="Castelle C.J."/>
            <person name="Probst A.J."/>
            <person name="Thomas B.C."/>
            <person name="Singh A."/>
            <person name="Wilkins M.J."/>
            <person name="Karaoz U."/>
            <person name="Brodie E.L."/>
            <person name="Williams K.H."/>
            <person name="Hubbard S.S."/>
            <person name="Banfield J.F."/>
        </authorList>
    </citation>
    <scope>NUCLEOTIDE SEQUENCE [LARGE SCALE GENOMIC DNA]</scope>
</reference>
<name>A0A1G2T064_9BACT</name>
<dbReference type="AlphaFoldDB" id="A0A1G2T064"/>
<gene>
    <name evidence="1" type="ORF">A2832_01845</name>
</gene>
<organism evidence="1 2">
    <name type="scientific">Candidatus Zambryskibacteria bacterium RIFCSPHIGHO2_01_FULL_44_22b</name>
    <dbReference type="NCBI Taxonomy" id="1802737"/>
    <lineage>
        <taxon>Bacteria</taxon>
        <taxon>Candidatus Zambryskiibacteriota</taxon>
    </lineage>
</organism>
<proteinExistence type="predicted"/>
<dbReference type="Proteomes" id="UP000178538">
    <property type="component" value="Unassembled WGS sequence"/>
</dbReference>
<comment type="caution">
    <text evidence="1">The sequence shown here is derived from an EMBL/GenBank/DDBJ whole genome shotgun (WGS) entry which is preliminary data.</text>
</comment>
<dbReference type="EMBL" id="MHVG01000021">
    <property type="protein sequence ID" value="OHA90011.1"/>
    <property type="molecule type" value="Genomic_DNA"/>
</dbReference>
<evidence type="ECO:0000313" key="1">
    <source>
        <dbReference type="EMBL" id="OHA90011.1"/>
    </source>
</evidence>
<sequence>MNFMDFPSKESMIGINMTTKQAKKLERIANESMKYARKALAKSNEIHAILSLMEAKAGKVKSFTSAAALFKRLKI</sequence>
<evidence type="ECO:0000313" key="2">
    <source>
        <dbReference type="Proteomes" id="UP000178538"/>
    </source>
</evidence>
<protein>
    <submittedName>
        <fullName evidence="1">Uncharacterized protein</fullName>
    </submittedName>
</protein>